<evidence type="ECO:0000256" key="10">
    <source>
        <dbReference type="ARBA" id="ARBA00030775"/>
    </source>
</evidence>
<keyword evidence="5" id="KW-0997">Cell inner membrane</keyword>
<evidence type="ECO:0000256" key="7">
    <source>
        <dbReference type="ARBA" id="ARBA00022989"/>
    </source>
</evidence>
<dbReference type="Pfam" id="PF12019">
    <property type="entry name" value="GspH"/>
    <property type="match status" value="1"/>
</dbReference>
<evidence type="ECO:0000259" key="12">
    <source>
        <dbReference type="Pfam" id="PF12019"/>
    </source>
</evidence>
<dbReference type="Proteomes" id="UP001321580">
    <property type="component" value="Unassembled WGS sequence"/>
</dbReference>
<evidence type="ECO:0000256" key="1">
    <source>
        <dbReference type="ARBA" id="ARBA00004377"/>
    </source>
</evidence>
<comment type="similarity">
    <text evidence="9">Belongs to the GSP H family.</text>
</comment>
<evidence type="ECO:0000256" key="5">
    <source>
        <dbReference type="ARBA" id="ARBA00022519"/>
    </source>
</evidence>
<feature type="domain" description="General secretion pathway GspH" evidence="12">
    <location>
        <begin position="48"/>
        <end position="161"/>
    </location>
</feature>
<keyword evidence="4" id="KW-0488">Methylation</keyword>
<reference evidence="13 14" key="1">
    <citation type="submission" date="2023-05" db="EMBL/GenBank/DDBJ databases">
        <title>Lysobacter sp. strain LF1 Genome sequencing and assembly.</title>
        <authorList>
            <person name="Jung Y."/>
        </authorList>
    </citation>
    <scope>NUCLEOTIDE SEQUENCE [LARGE SCALE GENOMIC DNA]</scope>
    <source>
        <strain evidence="13 14">LF1</strain>
    </source>
</reference>
<evidence type="ECO:0000256" key="6">
    <source>
        <dbReference type="ARBA" id="ARBA00022692"/>
    </source>
</evidence>
<comment type="caution">
    <text evidence="13">The sequence shown here is derived from an EMBL/GenBank/DDBJ whole genome shotgun (WGS) entry which is preliminary data.</text>
</comment>
<dbReference type="NCBIfam" id="TIGR02532">
    <property type="entry name" value="IV_pilin_GFxxxE"/>
    <property type="match status" value="1"/>
</dbReference>
<sequence>MRTPGSGFTLVELCVGLAIIAVLALMAMPSFSRLLESARLDTVFHATTASLATARLTSVIRQVPVAVCPSRDGRQCRRDLAWEDGWIVFLDRARKGAPQAPGDVLDVFSPDLHGLAARSTVGRHYVRFRPDGFSYGTNFTLRVCSRDPALLLGEVVVNNGGRARSRRTARTEPCPYTP</sequence>
<comment type="subcellular location">
    <subcellularLocation>
        <location evidence="1">Cell inner membrane</location>
        <topology evidence="1">Single-pass membrane protein</topology>
    </subcellularLocation>
</comment>
<accession>A0ABT6XL31</accession>
<keyword evidence="14" id="KW-1185">Reference proteome</keyword>
<gene>
    <name evidence="13" type="ORF">QLQ15_17925</name>
</gene>
<keyword evidence="6 11" id="KW-0812">Transmembrane</keyword>
<dbReference type="RefSeq" id="WP_283214261.1">
    <property type="nucleotide sequence ID" value="NZ_JASGBI010000002.1"/>
</dbReference>
<keyword evidence="3" id="KW-1003">Cell membrane</keyword>
<evidence type="ECO:0000256" key="4">
    <source>
        <dbReference type="ARBA" id="ARBA00022481"/>
    </source>
</evidence>
<dbReference type="InterPro" id="IPR012902">
    <property type="entry name" value="N_methyl_site"/>
</dbReference>
<proteinExistence type="inferred from homology"/>
<dbReference type="InterPro" id="IPR045584">
    <property type="entry name" value="Pilin-like"/>
</dbReference>
<feature type="transmembrane region" description="Helical" evidence="11">
    <location>
        <begin position="6"/>
        <end position="27"/>
    </location>
</feature>
<evidence type="ECO:0000313" key="14">
    <source>
        <dbReference type="Proteomes" id="UP001321580"/>
    </source>
</evidence>
<dbReference type="SUPFAM" id="SSF54523">
    <property type="entry name" value="Pili subunits"/>
    <property type="match status" value="1"/>
</dbReference>
<evidence type="ECO:0000313" key="13">
    <source>
        <dbReference type="EMBL" id="MDI9240784.1"/>
    </source>
</evidence>
<dbReference type="InterPro" id="IPR022346">
    <property type="entry name" value="T2SS_GspH"/>
</dbReference>
<evidence type="ECO:0000256" key="2">
    <source>
        <dbReference type="ARBA" id="ARBA00021549"/>
    </source>
</evidence>
<dbReference type="Gene3D" id="3.55.40.10">
    <property type="entry name" value="minor pseudopilin epsh domain"/>
    <property type="match status" value="1"/>
</dbReference>
<protein>
    <recommendedName>
        <fullName evidence="2">Type II secretion system protein H</fullName>
    </recommendedName>
    <alternativeName>
        <fullName evidence="10">General secretion pathway protein H</fullName>
    </alternativeName>
</protein>
<evidence type="ECO:0000256" key="11">
    <source>
        <dbReference type="SAM" id="Phobius"/>
    </source>
</evidence>
<organism evidence="13 14">
    <name type="scientific">Lysobacter stagni</name>
    <dbReference type="NCBI Taxonomy" id="3045172"/>
    <lineage>
        <taxon>Bacteria</taxon>
        <taxon>Pseudomonadati</taxon>
        <taxon>Pseudomonadota</taxon>
        <taxon>Gammaproteobacteria</taxon>
        <taxon>Lysobacterales</taxon>
        <taxon>Lysobacteraceae</taxon>
        <taxon>Lysobacter</taxon>
    </lineage>
</organism>
<name>A0ABT6XL31_9GAMM</name>
<keyword evidence="8 11" id="KW-0472">Membrane</keyword>
<keyword evidence="7 11" id="KW-1133">Transmembrane helix</keyword>
<evidence type="ECO:0000256" key="9">
    <source>
        <dbReference type="ARBA" id="ARBA00025772"/>
    </source>
</evidence>
<evidence type="ECO:0000256" key="8">
    <source>
        <dbReference type="ARBA" id="ARBA00023136"/>
    </source>
</evidence>
<dbReference type="EMBL" id="JASGBI010000002">
    <property type="protein sequence ID" value="MDI9240784.1"/>
    <property type="molecule type" value="Genomic_DNA"/>
</dbReference>
<evidence type="ECO:0000256" key="3">
    <source>
        <dbReference type="ARBA" id="ARBA00022475"/>
    </source>
</evidence>